<protein>
    <recommendedName>
        <fullName evidence="1">NAD(P)-binding domain-containing protein</fullName>
    </recommendedName>
</protein>
<sequence>MKYTVTGATGNLGQLVVDQLLADVTPSDVRATIHNPKKASLFEQKGIETRTIDYADVTSMVDAFQGTDVLVYIPSNIYNVLQAVSEFEKTLQAVQTTGIKNMVYVGFYADQERNPFVMSSYFGYVPRRLASTDLHFAVLKNAMYADPLVPYLPELIERGAIIYPVGQAPLSYISRNDSAEAIATVATTPALRNNGQLYTLTQPESYDMDTLATIMSDITGAKIGYAPMTLSAFIEAYRAEGDGVELGSMYHAGNLGLLSTVTDDFKQITGHDAQPMPSFLKAHYQK</sequence>
<evidence type="ECO:0000259" key="1">
    <source>
        <dbReference type="Pfam" id="PF13460"/>
    </source>
</evidence>
<dbReference type="InterPro" id="IPR052718">
    <property type="entry name" value="NmrA-type_oxidoreductase"/>
</dbReference>
<dbReference type="Gene3D" id="3.90.25.10">
    <property type="entry name" value="UDP-galactose 4-epimerase, domain 1"/>
    <property type="match status" value="1"/>
</dbReference>
<dbReference type="AlphaFoldDB" id="A0A1B2J0W9"/>
<dbReference type="SUPFAM" id="SSF51735">
    <property type="entry name" value="NAD(P)-binding Rossmann-fold domains"/>
    <property type="match status" value="1"/>
</dbReference>
<keyword evidence="3" id="KW-1185">Reference proteome</keyword>
<dbReference type="OrthoDB" id="152510at2"/>
<dbReference type="RefSeq" id="WP_065903085.1">
    <property type="nucleotide sequence ID" value="NZ_CP014912.1"/>
</dbReference>
<dbReference type="EMBL" id="CP014924">
    <property type="protein sequence ID" value="ANZ67878.1"/>
    <property type="molecule type" value="Genomic_DNA"/>
</dbReference>
<evidence type="ECO:0000313" key="3">
    <source>
        <dbReference type="Proteomes" id="UP000093267"/>
    </source>
</evidence>
<dbReference type="InterPro" id="IPR036291">
    <property type="entry name" value="NAD(P)-bd_dom_sf"/>
</dbReference>
<dbReference type="PANTHER" id="PTHR47129">
    <property type="entry name" value="QUINONE OXIDOREDUCTASE 2"/>
    <property type="match status" value="1"/>
</dbReference>
<name>A0A1B2J0W9_9LACO</name>
<proteinExistence type="predicted"/>
<feature type="domain" description="NAD(P)-binding" evidence="1">
    <location>
        <begin position="7"/>
        <end position="111"/>
    </location>
</feature>
<reference evidence="2 3" key="1">
    <citation type="submission" date="2016-03" db="EMBL/GenBank/DDBJ databases">
        <title>Pediococcus and Lactobacillus from brewery environment - whole genome sequencing and assembly.</title>
        <authorList>
            <person name="Behr J."/>
            <person name="Geissler A.J."/>
            <person name="Vogel R.F."/>
        </authorList>
    </citation>
    <scope>NUCLEOTIDE SEQUENCE [LARGE SCALE GENOMIC DNA]</scope>
    <source>
        <strain evidence="2 3">TMW 1.1995</strain>
    </source>
</reference>
<accession>A0A1B2J0W9</accession>
<evidence type="ECO:0000313" key="2">
    <source>
        <dbReference type="EMBL" id="ANZ67878.1"/>
    </source>
</evidence>
<gene>
    <name evidence="2" type="ORF">AYR63_12505</name>
</gene>
<dbReference type="STRING" id="240427.AYR62_05600"/>
<dbReference type="Pfam" id="PF13460">
    <property type="entry name" value="NAD_binding_10"/>
    <property type="match status" value="1"/>
</dbReference>
<dbReference type="Gene3D" id="3.40.50.720">
    <property type="entry name" value="NAD(P)-binding Rossmann-like Domain"/>
    <property type="match status" value="1"/>
</dbReference>
<dbReference type="InterPro" id="IPR016040">
    <property type="entry name" value="NAD(P)-bd_dom"/>
</dbReference>
<organism evidence="2 3">
    <name type="scientific">Secundilactobacillus paracollinoides</name>
    <dbReference type="NCBI Taxonomy" id="240427"/>
    <lineage>
        <taxon>Bacteria</taxon>
        <taxon>Bacillati</taxon>
        <taxon>Bacillota</taxon>
        <taxon>Bacilli</taxon>
        <taxon>Lactobacillales</taxon>
        <taxon>Lactobacillaceae</taxon>
        <taxon>Secundilactobacillus</taxon>
    </lineage>
</organism>
<dbReference type="PANTHER" id="PTHR47129:SF1">
    <property type="entry name" value="NMRA-LIKE DOMAIN-CONTAINING PROTEIN"/>
    <property type="match status" value="1"/>
</dbReference>
<dbReference type="Proteomes" id="UP000093267">
    <property type="component" value="Chromosome"/>
</dbReference>